<feature type="region of interest" description="Disordered" evidence="1">
    <location>
        <begin position="202"/>
        <end position="225"/>
    </location>
</feature>
<sequence length="225" mass="23869">MTEPTTAPPLSSTSRTSLGRKKDRAATDRADLHDVLDGALICHLGLVLDGHPQVLPTGYGRDGEVLYLHGSTGARSVLAAGAEPEVCVTVTLLDAVVYSRTLNDHSMNYRSAVIYGRPRAVLDPAEKLHGLRVLSEHLAPGSWDHAREPDAKELAAVAVLALPLAEASVKIRSGPPTDDPAEHATGAWAGVLPFRTEWGTPIPAPDLAPGIPTPPHIADRRTPHD</sequence>
<evidence type="ECO:0000313" key="2">
    <source>
        <dbReference type="EMBL" id="GAA3353727.1"/>
    </source>
</evidence>
<evidence type="ECO:0000256" key="1">
    <source>
        <dbReference type="SAM" id="MobiDB-lite"/>
    </source>
</evidence>
<dbReference type="SUPFAM" id="SSF50475">
    <property type="entry name" value="FMN-binding split barrel"/>
    <property type="match status" value="1"/>
</dbReference>
<proteinExistence type="predicted"/>
<comment type="caution">
    <text evidence="3">The sequence shown here is derived from an EMBL/GenBank/DDBJ whole genome shotgun (WGS) entry which is preliminary data.</text>
</comment>
<organism evidence="3 4">
    <name type="scientific">Saccharopolyspora gregorii</name>
    <dbReference type="NCBI Taxonomy" id="33914"/>
    <lineage>
        <taxon>Bacteria</taxon>
        <taxon>Bacillati</taxon>
        <taxon>Actinomycetota</taxon>
        <taxon>Actinomycetes</taxon>
        <taxon>Pseudonocardiales</taxon>
        <taxon>Pseudonocardiaceae</taxon>
        <taxon>Saccharopolyspora</taxon>
    </lineage>
</organism>
<keyword evidence="4" id="KW-1185">Reference proteome</keyword>
<reference evidence="3" key="1">
    <citation type="journal article" date="2014" name="Int. J. Syst. Evol. Microbiol.">
        <title>Complete genome of a new Firmicutes species belonging to the dominant human colonic microbiota ('Ruminococcus bicirculans') reveals two chromosomes and a selective capacity to utilize plant glucans.</title>
        <authorList>
            <consortium name="NISC Comparative Sequencing Program"/>
            <person name="Wegmann U."/>
            <person name="Louis P."/>
            <person name="Goesmann A."/>
            <person name="Henrissat B."/>
            <person name="Duncan S.H."/>
            <person name="Flint H.J."/>
        </authorList>
    </citation>
    <scope>NUCLEOTIDE SEQUENCE</scope>
    <source>
        <strain evidence="3">JCM 9687</strain>
    </source>
</reference>
<feature type="compositionally biased region" description="Pro residues" evidence="1">
    <location>
        <begin position="202"/>
        <end position="215"/>
    </location>
</feature>
<gene>
    <name evidence="2" type="ORF">GCM10020366_08020</name>
    <name evidence="3" type="ORF">GCM10020366_22190</name>
</gene>
<dbReference type="EMBL" id="BAAAYK010000038">
    <property type="protein sequence ID" value="GAA3356790.1"/>
    <property type="molecule type" value="Genomic_DNA"/>
</dbReference>
<dbReference type="PANTHER" id="PTHR34071">
    <property type="entry name" value="5-NITROIMIDAZOLE ANTIBIOTICS RESISTANCE PROTEIN, NIMA-FAMILY-RELATED PROTEIN-RELATED"/>
    <property type="match status" value="1"/>
</dbReference>
<reference evidence="3" key="3">
    <citation type="submission" date="2023-12" db="EMBL/GenBank/DDBJ databases">
        <authorList>
            <person name="Sun Q."/>
            <person name="Inoue M."/>
        </authorList>
    </citation>
    <scope>NUCLEOTIDE SEQUENCE</scope>
    <source>
        <strain evidence="3">JCM 9687</strain>
    </source>
</reference>
<feature type="compositionally biased region" description="Polar residues" evidence="1">
    <location>
        <begin position="1"/>
        <end position="17"/>
    </location>
</feature>
<dbReference type="Proteomes" id="UP001500483">
    <property type="component" value="Unassembled WGS sequence"/>
</dbReference>
<dbReference type="Pfam" id="PF12900">
    <property type="entry name" value="Pyridox_ox_2"/>
    <property type="match status" value="1"/>
</dbReference>
<dbReference type="EMBL" id="BAAAYK010000021">
    <property type="protein sequence ID" value="GAA3353727.1"/>
    <property type="molecule type" value="Genomic_DNA"/>
</dbReference>
<evidence type="ECO:0000313" key="4">
    <source>
        <dbReference type="Proteomes" id="UP001500483"/>
    </source>
</evidence>
<protein>
    <submittedName>
        <fullName evidence="3">Pyridoxamine 5'-phosphate oxidase family protein</fullName>
    </submittedName>
</protein>
<dbReference type="InterPro" id="IPR012349">
    <property type="entry name" value="Split_barrel_FMN-bd"/>
</dbReference>
<name>A0ABP6RMU9_9PSEU</name>
<evidence type="ECO:0000313" key="3">
    <source>
        <dbReference type="EMBL" id="GAA3356790.1"/>
    </source>
</evidence>
<feature type="region of interest" description="Disordered" evidence="1">
    <location>
        <begin position="1"/>
        <end position="26"/>
    </location>
</feature>
<dbReference type="RefSeq" id="WP_258348356.1">
    <property type="nucleotide sequence ID" value="NZ_BAAAYK010000021.1"/>
</dbReference>
<reference evidence="4" key="2">
    <citation type="journal article" date="2019" name="Int. J. Syst. Evol. Microbiol.">
        <title>The Global Catalogue of Microorganisms (GCM) 10K type strain sequencing project: providing services to taxonomists for standard genome sequencing and annotation.</title>
        <authorList>
            <consortium name="The Broad Institute Genomics Platform"/>
            <consortium name="The Broad Institute Genome Sequencing Center for Infectious Disease"/>
            <person name="Wu L."/>
            <person name="Ma J."/>
        </authorList>
    </citation>
    <scope>NUCLEOTIDE SEQUENCE [LARGE SCALE GENOMIC DNA]</scope>
    <source>
        <strain evidence="4">JCM 9687</strain>
    </source>
</reference>
<dbReference type="PANTHER" id="PTHR34071:SF2">
    <property type="entry name" value="FLAVIN-NUCLEOTIDE-BINDING PROTEIN"/>
    <property type="match status" value="1"/>
</dbReference>
<accession>A0ABP6RMU9</accession>
<dbReference type="InterPro" id="IPR024747">
    <property type="entry name" value="Pyridox_Oxase-rel"/>
</dbReference>
<dbReference type="Gene3D" id="2.30.110.10">
    <property type="entry name" value="Electron Transport, Fmn-binding Protein, Chain A"/>
    <property type="match status" value="1"/>
</dbReference>